<dbReference type="PIRSF" id="PIRSF000127">
    <property type="entry name" value="Xanthine_DH"/>
    <property type="match status" value="1"/>
</dbReference>
<feature type="non-terminal residue" evidence="15">
    <location>
        <position position="1"/>
    </location>
</feature>
<evidence type="ECO:0000259" key="14">
    <source>
        <dbReference type="PROSITE" id="PS51387"/>
    </source>
</evidence>
<dbReference type="InterPro" id="IPR000674">
    <property type="entry name" value="Ald_Oxase/Xan_DH_a/b"/>
</dbReference>
<evidence type="ECO:0000256" key="6">
    <source>
        <dbReference type="ARBA" id="ARBA00023002"/>
    </source>
</evidence>
<dbReference type="PANTHER" id="PTHR11908">
    <property type="entry name" value="XANTHINE DEHYDROGENASE"/>
    <property type="match status" value="1"/>
</dbReference>
<dbReference type="Gene3D" id="3.30.43.10">
    <property type="entry name" value="Uridine Diphospho-n-acetylenolpyruvylglucosamine Reductase, domain 2"/>
    <property type="match status" value="1"/>
</dbReference>
<dbReference type="InterPro" id="IPR012675">
    <property type="entry name" value="Beta-grasp_dom_sf"/>
</dbReference>
<dbReference type="Gene3D" id="3.30.365.10">
    <property type="entry name" value="Aldehyde oxidase/xanthine dehydrogenase, molybdopterin binding domain"/>
    <property type="match status" value="4"/>
</dbReference>
<dbReference type="Gene3D" id="3.10.20.30">
    <property type="match status" value="1"/>
</dbReference>
<dbReference type="Pfam" id="PF01799">
    <property type="entry name" value="Fer2_2"/>
    <property type="match status" value="1"/>
</dbReference>
<comment type="caution">
    <text evidence="15">The sequence shown here is derived from an EMBL/GenBank/DDBJ whole genome shotgun (WGS) entry which is preliminary data.</text>
</comment>
<keyword evidence="11" id="KW-0285">Flavoprotein</keyword>
<dbReference type="InterPro" id="IPR008274">
    <property type="entry name" value="AldOxase/xan_DH_MoCoBD1"/>
</dbReference>
<dbReference type="InterPro" id="IPR046867">
    <property type="entry name" value="AldOxase/xan_DH_MoCoBD2"/>
</dbReference>
<evidence type="ECO:0000256" key="4">
    <source>
        <dbReference type="ARBA" id="ARBA00022714"/>
    </source>
</evidence>
<dbReference type="SUPFAM" id="SSF47741">
    <property type="entry name" value="CO dehydrogenase ISP C-domain like"/>
    <property type="match status" value="1"/>
</dbReference>
<feature type="binding site" evidence="12">
    <location>
        <position position="803"/>
    </location>
    <ligand>
        <name>Mo-molybdopterin</name>
        <dbReference type="ChEBI" id="CHEBI:71302"/>
    </ligand>
    <ligandPart>
        <name>Mo</name>
        <dbReference type="ChEBI" id="CHEBI:28685"/>
    </ligandPart>
</feature>
<evidence type="ECO:0000256" key="7">
    <source>
        <dbReference type="ARBA" id="ARBA00023004"/>
    </source>
</evidence>
<comment type="cofactor">
    <cofactor evidence="1 11">
        <name>FAD</name>
        <dbReference type="ChEBI" id="CHEBI:57692"/>
    </cofactor>
</comment>
<feature type="domain" description="2Fe-2S ferredoxin-type" evidence="13">
    <location>
        <begin position="57"/>
        <end position="144"/>
    </location>
</feature>
<dbReference type="FunFam" id="1.10.150.120:FF:000008">
    <property type="entry name" value="Probable aldehyde oxidase gad-3"/>
    <property type="match status" value="1"/>
</dbReference>
<keyword evidence="16" id="KW-1185">Reference proteome</keyword>
<feature type="binding site" evidence="12">
    <location>
        <position position="1113"/>
    </location>
    <ligand>
        <name>Mo-molybdopterin</name>
        <dbReference type="ChEBI" id="CHEBI:71302"/>
    </ligand>
    <ligandPart>
        <name>Mo</name>
        <dbReference type="ChEBI" id="CHEBI:28685"/>
    </ligandPart>
</feature>
<dbReference type="Pfam" id="PF02738">
    <property type="entry name" value="MoCoBD_1"/>
    <property type="match status" value="1"/>
</dbReference>
<dbReference type="GO" id="GO:0005506">
    <property type="term" value="F:iron ion binding"/>
    <property type="evidence" value="ECO:0007669"/>
    <property type="project" value="InterPro"/>
</dbReference>
<dbReference type="Gene3D" id="1.10.150.120">
    <property type="entry name" value="[2Fe-2S]-binding domain"/>
    <property type="match status" value="1"/>
</dbReference>
<dbReference type="SUPFAM" id="SSF54665">
    <property type="entry name" value="CO dehydrogenase molybdoprotein N-domain-like"/>
    <property type="match status" value="1"/>
</dbReference>
<name>A0AAV5UEI3_9BILA</name>
<keyword evidence="8 12" id="KW-0411">Iron-sulfur</keyword>
<dbReference type="InterPro" id="IPR002346">
    <property type="entry name" value="Mopterin_DH_FAD-bd"/>
</dbReference>
<dbReference type="Pfam" id="PF00111">
    <property type="entry name" value="Fer2"/>
    <property type="match status" value="1"/>
</dbReference>
<dbReference type="Gene3D" id="3.30.465.10">
    <property type="match status" value="1"/>
</dbReference>
<dbReference type="FunFam" id="3.30.365.10:FF:000001">
    <property type="entry name" value="Xanthine dehydrogenase oxidase"/>
    <property type="match status" value="1"/>
</dbReference>
<reference evidence="15" key="1">
    <citation type="submission" date="2023-10" db="EMBL/GenBank/DDBJ databases">
        <title>Genome assembly of Pristionchus species.</title>
        <authorList>
            <person name="Yoshida K."/>
            <person name="Sommer R.J."/>
        </authorList>
    </citation>
    <scope>NUCLEOTIDE SEQUENCE</scope>
    <source>
        <strain evidence="15">RS0144</strain>
    </source>
</reference>
<feature type="binding site" evidence="12">
    <location>
        <position position="104"/>
    </location>
    <ligand>
        <name>[2Fe-2S] cluster</name>
        <dbReference type="ChEBI" id="CHEBI:190135"/>
        <label>1</label>
    </ligand>
</feature>
<keyword evidence="11" id="KW-0274">FAD</keyword>
<dbReference type="InterPro" id="IPR016166">
    <property type="entry name" value="FAD-bd_PCMH"/>
</dbReference>
<dbReference type="Proteomes" id="UP001432027">
    <property type="component" value="Unassembled WGS sequence"/>
</dbReference>
<feature type="binding site" evidence="12">
    <location>
        <position position="126"/>
    </location>
    <ligand>
        <name>[2Fe-2S] cluster</name>
        <dbReference type="ChEBI" id="CHEBI:190135"/>
        <label>1</label>
    </ligand>
</feature>
<evidence type="ECO:0000256" key="5">
    <source>
        <dbReference type="ARBA" id="ARBA00022723"/>
    </source>
</evidence>
<feature type="domain" description="FAD-binding PCMH-type" evidence="14">
    <location>
        <begin position="284"/>
        <end position="469"/>
    </location>
</feature>
<dbReference type="InterPro" id="IPR037165">
    <property type="entry name" value="AldOxase/xan_DH_Mopterin-bd_sf"/>
</dbReference>
<dbReference type="GO" id="GO:0071949">
    <property type="term" value="F:FAD binding"/>
    <property type="evidence" value="ECO:0007669"/>
    <property type="project" value="InterPro"/>
</dbReference>
<accession>A0AAV5UEI3</accession>
<comment type="cofactor">
    <cofactor evidence="12">
        <name>Mo-molybdopterin</name>
        <dbReference type="ChEBI" id="CHEBI:71302"/>
    </cofactor>
    <text evidence="12">Binds 1 Mo-molybdopterin (Mo-MPT) cofactor per subunit.</text>
</comment>
<keyword evidence="6" id="KW-0560">Oxidoreductase</keyword>
<dbReference type="InterPro" id="IPR036884">
    <property type="entry name" value="2Fe-2S-bd_dom_sf"/>
</dbReference>
<dbReference type="InterPro" id="IPR002888">
    <property type="entry name" value="2Fe-2S-bd"/>
</dbReference>
<dbReference type="SUPFAM" id="SSF56003">
    <property type="entry name" value="Molybdenum cofactor-binding domain"/>
    <property type="match status" value="1"/>
</dbReference>
<feature type="binding site" evidence="11">
    <location>
        <position position="412"/>
    </location>
    <ligand>
        <name>FAD</name>
        <dbReference type="ChEBI" id="CHEBI:57692"/>
    </ligand>
</feature>
<dbReference type="InterPro" id="IPR016208">
    <property type="entry name" value="Ald_Oxase/xanthine_DH-like"/>
</dbReference>
<evidence type="ECO:0000313" key="15">
    <source>
        <dbReference type="EMBL" id="GMT05287.1"/>
    </source>
</evidence>
<keyword evidence="3 12" id="KW-0500">Molybdenum</keyword>
<evidence type="ECO:0000256" key="11">
    <source>
        <dbReference type="PIRSR" id="PIRSR000127-2"/>
    </source>
</evidence>
<feature type="binding site" evidence="12">
    <location>
        <position position="168"/>
    </location>
    <ligand>
        <name>[2Fe-2S] cluster</name>
        <dbReference type="ChEBI" id="CHEBI:190135"/>
        <label>2</label>
    </ligand>
</feature>
<evidence type="ECO:0000256" key="10">
    <source>
        <dbReference type="PIRSR" id="PIRSR000127-1"/>
    </source>
</evidence>
<dbReference type="GO" id="GO:0016491">
    <property type="term" value="F:oxidoreductase activity"/>
    <property type="evidence" value="ECO:0007669"/>
    <property type="project" value="UniProtKB-KW"/>
</dbReference>
<sequence>LILLSIVHSLFSDPVDHLLRIHCGVYQSQCTSNITVFCFLYIEDASVKTEIFRMQSSTISFFLNGNEINVDNPDPELTLATFLRYKLHLTGTKLACEEGACGACTVAVARWSKEEKRARFVSANACITPLYLVDGALVLTVEGIGSQKRLHPIQERLSSGNATQCGFCSPGFVMTAYALLRNNSSPSADDIRGALVGNLCRCTGYRPILEALESFAKPSGGCCMGGTGVCPCKEVKSEDSSSENAPEIACGLVNYEQMQKFDESAEIIFPPKLIVENNPDSLIIKGKRVTLYSPKTLEELTETFKSLPKIDKFISTGIMTRLTQSLNPSPSQSTWLGIQRIEALKQVDVADGEIIIGSGLSISEFLWAVRAHCKTAQYVEAIDGLYAKYSSDQVKNTASWSGALATALAKFDFCTLFLALNWKVRLLDLGTSYYRTLNADQFFTDVEGRKTALGQNEIITALLIPCAPKQRIAAFKHGKRFGADDAVLNAAASYDEEAGCCRIAVGAFNKPILLKETAERVKLRLNGKDTIDGITESIDKDFTQFSEEKEVDYKRSIAKAAITDMLSVLTGEEKGGLSVTRNALVPLQLYKTADESDAPVGRPLRHAAADRHTTGEAQYVDDVKIHDLKHAALVHSKEAHARIVSIDPSAALAVEGVLAYVDARDIPAGGMLRPSLQPIFVLQDNTPVFADGVVEMVGQPIGCIVAEDVQTARRAAKQVHVEYERLPAILTIEEAITARSYLSEKPELFGKSTDEIEAALKAAPIMIEGECTIGGQEHLYMETQSSIVVPLENDEWTVYTSSQSPSDAQYLCANILGIPSSNVVIKVKRLGGGFGGKGTGDRLPRGPAIVAANKIRKPVSCVLHRYDDIAATGKRHPALFKYRVGVDEEGRLLAVHVAEYLQGGYSTDHSLSVATVIKYADACFRVPSMRGECWAMKTNTCSNTAFRAYGRPQTFFFMETLIAAVAQRVNRPLNEVKKLNLAQEGDMALCGSRINYFCLSECWREVEHLSNFAKLQKECEEFNKTSRRIKRGVAISGTVQGLTIPGFMEQGTALVQLMLDGTVRVNVGTVEMGQGLNTKITQIAAATLKVPFEKITIIEMATDKTANTVESGGSIGTDICGHATKKACEKLLSGLQPHLEKCEGDFTKALMSAWMAKVPLQASETTSVERKAHNLAETDHPYFTSGAACVLVEVDCATGEHKLKSLDIVMDVGDSINPAVDIGQIEGGFMQGYGLTTSEELEYDDSGRITNASVYAYKIPTVHMVPERFRVKLLENGRNYPGSIYRSKGIGEPPYLLATAVHSAIRMAIDSYRGKGDFLRLDSPLTAKRILNSCQGKL</sequence>
<evidence type="ECO:0000259" key="13">
    <source>
        <dbReference type="PROSITE" id="PS51085"/>
    </source>
</evidence>
<evidence type="ECO:0000256" key="3">
    <source>
        <dbReference type="ARBA" id="ARBA00022505"/>
    </source>
</evidence>
<feature type="binding site" evidence="12">
    <location>
        <position position="200"/>
    </location>
    <ligand>
        <name>[2Fe-2S] cluster</name>
        <dbReference type="ChEBI" id="CHEBI:190135"/>
        <label>2</label>
    </ligand>
</feature>
<dbReference type="SUPFAM" id="SSF54292">
    <property type="entry name" value="2Fe-2S ferredoxin-like"/>
    <property type="match status" value="1"/>
</dbReference>
<dbReference type="InterPro" id="IPR036318">
    <property type="entry name" value="FAD-bd_PCMH-like_sf"/>
</dbReference>
<dbReference type="InterPro" id="IPR006058">
    <property type="entry name" value="2Fe2S_fd_BS"/>
</dbReference>
<keyword evidence="7 12" id="KW-0408">Iron</keyword>
<feature type="binding site" evidence="11">
    <location>
        <position position="476"/>
    </location>
    <ligand>
        <name>FAD</name>
        <dbReference type="ChEBI" id="CHEBI:57692"/>
    </ligand>
</feature>
<organism evidence="15 16">
    <name type="scientific">Pristionchus entomophagus</name>
    <dbReference type="NCBI Taxonomy" id="358040"/>
    <lineage>
        <taxon>Eukaryota</taxon>
        <taxon>Metazoa</taxon>
        <taxon>Ecdysozoa</taxon>
        <taxon>Nematoda</taxon>
        <taxon>Chromadorea</taxon>
        <taxon>Rhabditida</taxon>
        <taxon>Rhabditina</taxon>
        <taxon>Diplogasteromorpha</taxon>
        <taxon>Diplogasteroidea</taxon>
        <taxon>Neodiplogasteridae</taxon>
        <taxon>Pristionchus</taxon>
    </lineage>
</organism>
<feature type="binding site" evidence="12">
    <location>
        <position position="202"/>
    </location>
    <ligand>
        <name>[2Fe-2S] cluster</name>
        <dbReference type="ChEBI" id="CHEBI:190135"/>
        <label>2</label>
    </ligand>
</feature>
<evidence type="ECO:0000256" key="8">
    <source>
        <dbReference type="ARBA" id="ARBA00023014"/>
    </source>
</evidence>
<dbReference type="PROSITE" id="PS00197">
    <property type="entry name" value="2FE2S_FER_1"/>
    <property type="match status" value="1"/>
</dbReference>
<dbReference type="InterPro" id="IPR036856">
    <property type="entry name" value="Ald_Oxase/Xan_DH_a/b_sf"/>
</dbReference>
<dbReference type="SMART" id="SM01008">
    <property type="entry name" value="Ald_Xan_dh_C"/>
    <property type="match status" value="1"/>
</dbReference>
<dbReference type="PROSITE" id="PS51085">
    <property type="entry name" value="2FE2S_FER_2"/>
    <property type="match status" value="1"/>
</dbReference>
<dbReference type="CDD" id="cd00207">
    <property type="entry name" value="fer2"/>
    <property type="match status" value="1"/>
</dbReference>
<feature type="binding site" evidence="12">
    <location>
        <position position="947"/>
    </location>
    <ligand>
        <name>Mo-molybdopterin</name>
        <dbReference type="ChEBI" id="CHEBI:71302"/>
    </ligand>
    <ligandPart>
        <name>Mo</name>
        <dbReference type="ChEBI" id="CHEBI:28685"/>
    </ligandPart>
</feature>
<comment type="similarity">
    <text evidence="2">Belongs to the xanthine dehydrogenase family.</text>
</comment>
<feature type="binding site" evidence="12">
    <location>
        <position position="96"/>
    </location>
    <ligand>
        <name>[2Fe-2S] cluster</name>
        <dbReference type="ChEBI" id="CHEBI:190135"/>
        <label>1</label>
    </ligand>
</feature>
<comment type="cofactor">
    <cofactor evidence="12">
        <name>[2Fe-2S] cluster</name>
        <dbReference type="ChEBI" id="CHEBI:190135"/>
    </cofactor>
    <text evidence="12">Binds 2 [2Fe-2S] clusters.</text>
</comment>
<dbReference type="FunFam" id="3.30.365.10:FF:000002">
    <property type="entry name" value="Xanthine dehydrogenase oxidase"/>
    <property type="match status" value="1"/>
</dbReference>
<dbReference type="Pfam" id="PF01315">
    <property type="entry name" value="Ald_Xan_dh_C"/>
    <property type="match status" value="1"/>
</dbReference>
<dbReference type="PANTHER" id="PTHR11908:SF139">
    <property type="entry name" value="XANTHINE DEHYDROGENASE-RELATED"/>
    <property type="match status" value="1"/>
</dbReference>
<dbReference type="InterPro" id="IPR016169">
    <property type="entry name" value="FAD-bd_PCMH_sub2"/>
</dbReference>
<gene>
    <name evidence="15" type="ORF">PENTCL1PPCAC_27461</name>
</gene>
<dbReference type="Pfam" id="PF00941">
    <property type="entry name" value="FAD_binding_5"/>
    <property type="match status" value="1"/>
</dbReference>
<keyword evidence="5 12" id="KW-0479">Metal-binding</keyword>
<dbReference type="InterPro" id="IPR016167">
    <property type="entry name" value="FAD-bd_PCMH_sub1"/>
</dbReference>
<evidence type="ECO:0000313" key="16">
    <source>
        <dbReference type="Proteomes" id="UP001432027"/>
    </source>
</evidence>
<dbReference type="Pfam" id="PF20256">
    <property type="entry name" value="MoCoBD_2"/>
    <property type="match status" value="1"/>
</dbReference>
<feature type="active site" description="Proton acceptor" evidence="10">
    <location>
        <position position="1292"/>
    </location>
</feature>
<dbReference type="PROSITE" id="PS51387">
    <property type="entry name" value="FAD_PCMH"/>
    <property type="match status" value="1"/>
</dbReference>
<dbReference type="GO" id="GO:0051537">
    <property type="term" value="F:2 iron, 2 sulfur cluster binding"/>
    <property type="evidence" value="ECO:0007669"/>
    <property type="project" value="UniProtKB-KW"/>
</dbReference>
<dbReference type="EMBL" id="BTSX01000006">
    <property type="protein sequence ID" value="GMT05287.1"/>
    <property type="molecule type" value="Genomic_DNA"/>
</dbReference>
<dbReference type="SUPFAM" id="SSF56176">
    <property type="entry name" value="FAD-binding/transporter-associated domain-like"/>
    <property type="match status" value="1"/>
</dbReference>
<evidence type="ECO:0000256" key="2">
    <source>
        <dbReference type="ARBA" id="ARBA00006849"/>
    </source>
</evidence>
<dbReference type="Gene3D" id="3.90.1170.50">
    <property type="entry name" value="Aldehyde oxidase/xanthine dehydrogenase, a/b hammerhead"/>
    <property type="match status" value="1"/>
</dbReference>
<keyword evidence="4 12" id="KW-0001">2Fe-2S</keyword>
<dbReference type="FunFam" id="3.10.20.30:FF:000015">
    <property type="entry name" value="Aldehyde oxidase 1"/>
    <property type="match status" value="1"/>
</dbReference>
<evidence type="ECO:0000256" key="1">
    <source>
        <dbReference type="ARBA" id="ARBA00001974"/>
    </source>
</evidence>
<dbReference type="InterPro" id="IPR036010">
    <property type="entry name" value="2Fe-2S_ferredoxin-like_sf"/>
</dbReference>
<evidence type="ECO:0000256" key="9">
    <source>
        <dbReference type="ARBA" id="ARBA00034078"/>
    </source>
</evidence>
<feature type="binding site" evidence="12">
    <location>
        <position position="165"/>
    </location>
    <ligand>
        <name>[2Fe-2S] cluster</name>
        <dbReference type="ChEBI" id="CHEBI:190135"/>
        <label>2</label>
    </ligand>
</feature>
<protein>
    <recommendedName>
        <fullName evidence="17">Xanthine dehydrogenase</fullName>
    </recommendedName>
</protein>
<proteinExistence type="inferred from homology"/>
<evidence type="ECO:0008006" key="17">
    <source>
        <dbReference type="Google" id="ProtNLM"/>
    </source>
</evidence>
<feature type="binding site" evidence="12">
    <location>
        <position position="834"/>
    </location>
    <ligand>
        <name>Mo-molybdopterin</name>
        <dbReference type="ChEBI" id="CHEBI:71302"/>
    </ligand>
    <ligandPart>
        <name>Mo</name>
        <dbReference type="ChEBI" id="CHEBI:28685"/>
    </ligandPart>
</feature>
<evidence type="ECO:0000256" key="12">
    <source>
        <dbReference type="PIRSR" id="PIRSR000127-3"/>
    </source>
</evidence>
<comment type="cofactor">
    <cofactor evidence="9">
        <name>[2Fe-2S] cluster</name>
        <dbReference type="ChEBI" id="CHEBI:190135"/>
    </cofactor>
</comment>
<feature type="binding site" evidence="12">
    <location>
        <position position="101"/>
    </location>
    <ligand>
        <name>[2Fe-2S] cluster</name>
        <dbReference type="ChEBI" id="CHEBI:190135"/>
        <label>1</label>
    </ligand>
</feature>
<dbReference type="InterPro" id="IPR001041">
    <property type="entry name" value="2Fe-2S_ferredoxin-type"/>
</dbReference>